<accession>A0ACC3MBP5</accession>
<keyword evidence="2" id="KW-1185">Reference proteome</keyword>
<organism evidence="1 2">
    <name type="scientific">Vermiconidia calcicola</name>
    <dbReference type="NCBI Taxonomy" id="1690605"/>
    <lineage>
        <taxon>Eukaryota</taxon>
        <taxon>Fungi</taxon>
        <taxon>Dikarya</taxon>
        <taxon>Ascomycota</taxon>
        <taxon>Pezizomycotina</taxon>
        <taxon>Dothideomycetes</taxon>
        <taxon>Dothideomycetidae</taxon>
        <taxon>Mycosphaerellales</taxon>
        <taxon>Extremaceae</taxon>
        <taxon>Vermiconidia</taxon>
    </lineage>
</organism>
<reference evidence="1" key="1">
    <citation type="submission" date="2023-07" db="EMBL/GenBank/DDBJ databases">
        <title>Black Yeasts Isolated from many extreme environments.</title>
        <authorList>
            <person name="Coleine C."/>
            <person name="Stajich J.E."/>
            <person name="Selbmann L."/>
        </authorList>
    </citation>
    <scope>NUCLEOTIDE SEQUENCE</scope>
    <source>
        <strain evidence="1">CCFEE 5714</strain>
    </source>
</reference>
<comment type="caution">
    <text evidence="1">The sequence shown here is derived from an EMBL/GenBank/DDBJ whole genome shotgun (WGS) entry which is preliminary data.</text>
</comment>
<sequence>MLASLDQELTPRRIHSVCPNIVHKKSTESDTLLANIANSPQHANHMAWVRRERLRDWAGPDNVPRSHTTTPPNSKGKSRLLGKSTSSEKRRHLHDSYGWDGTPSPGMNAPNGNSTTPPNYKGNHMSGLLRPPTSSEKRRRLQYIYGPSTTLVPGLTSPTDNIMSRTMSNQPPSSKRRRIYHEPGHVMTAARLSPTSMASTTAALPEHSVMPPRPPTLLSSASAPTPFLPVICPRWQPLDGHLRLPITFRALVKDSNGALFNLPMQPSNVPCSVNSSLDLSHALIRCRVEAVNHALQTQTQPRRGVADFDLVSESWFVICYTLDAKGKGTWSTVAMATLGWTGVMRKFCAMVGARALVEVETDGVKGFEMWLEFRPRYR</sequence>
<protein>
    <submittedName>
        <fullName evidence="1">Uncharacterized protein</fullName>
    </submittedName>
</protein>
<dbReference type="Proteomes" id="UP001281147">
    <property type="component" value="Unassembled WGS sequence"/>
</dbReference>
<evidence type="ECO:0000313" key="2">
    <source>
        <dbReference type="Proteomes" id="UP001281147"/>
    </source>
</evidence>
<name>A0ACC3MBP5_9PEZI</name>
<proteinExistence type="predicted"/>
<gene>
    <name evidence="1" type="ORF">LTR37_020996</name>
</gene>
<evidence type="ECO:0000313" key="1">
    <source>
        <dbReference type="EMBL" id="KAK3680968.1"/>
    </source>
</evidence>
<dbReference type="EMBL" id="JAUTXU010000414">
    <property type="protein sequence ID" value="KAK3680968.1"/>
    <property type="molecule type" value="Genomic_DNA"/>
</dbReference>